<evidence type="ECO:0000313" key="9">
    <source>
        <dbReference type="EMBL" id="TDU70693.1"/>
    </source>
</evidence>
<evidence type="ECO:0000256" key="4">
    <source>
        <dbReference type="ARBA" id="ARBA00022692"/>
    </source>
</evidence>
<dbReference type="InterPro" id="IPR006306">
    <property type="entry name" value="T3SS_HrpO"/>
</dbReference>
<evidence type="ECO:0000256" key="2">
    <source>
        <dbReference type="ARBA" id="ARBA00006156"/>
    </source>
</evidence>
<comment type="caution">
    <text evidence="9">The sequence shown here is derived from an EMBL/GenBank/DDBJ whole genome shotgun (WGS) entry which is preliminary data.</text>
</comment>
<dbReference type="AlphaFoldDB" id="A0A4V3FFG2"/>
<dbReference type="Pfam" id="PF01313">
    <property type="entry name" value="Bac_export_3"/>
    <property type="match status" value="1"/>
</dbReference>
<dbReference type="NCBIfam" id="TIGR01403">
    <property type="entry name" value="fliQ_rel_III"/>
    <property type="match status" value="1"/>
</dbReference>
<accession>A0A4V3FFG2</accession>
<dbReference type="PANTHER" id="PTHR34040">
    <property type="entry name" value="FLAGELLAR BIOSYNTHETIC PROTEIN FLIQ"/>
    <property type="match status" value="1"/>
</dbReference>
<dbReference type="PANTHER" id="PTHR34040:SF7">
    <property type="entry name" value="SURFACE PRESENTATION OF ANTIGENS PROTEIN SPAQ"/>
    <property type="match status" value="1"/>
</dbReference>
<proteinExistence type="inferred from homology"/>
<evidence type="ECO:0000256" key="6">
    <source>
        <dbReference type="ARBA" id="ARBA00023026"/>
    </source>
</evidence>
<feature type="transmembrane region" description="Helical" evidence="8">
    <location>
        <begin position="12"/>
        <end position="37"/>
    </location>
</feature>
<organism evidence="9 10">
    <name type="scientific">Prosthecobacter fusiformis</name>
    <dbReference type="NCBI Taxonomy" id="48464"/>
    <lineage>
        <taxon>Bacteria</taxon>
        <taxon>Pseudomonadati</taxon>
        <taxon>Verrucomicrobiota</taxon>
        <taxon>Verrucomicrobiia</taxon>
        <taxon>Verrucomicrobiales</taxon>
        <taxon>Verrucomicrobiaceae</taxon>
        <taxon>Prosthecobacter</taxon>
    </lineage>
</organism>
<name>A0A4V3FFG2_9BACT</name>
<keyword evidence="7 8" id="KW-0472">Membrane</keyword>
<dbReference type="Proteomes" id="UP000295662">
    <property type="component" value="Unassembled WGS sequence"/>
</dbReference>
<comment type="similarity">
    <text evidence="2">Belongs to the FliQ/MopD/SpaQ family.</text>
</comment>
<evidence type="ECO:0000313" key="10">
    <source>
        <dbReference type="Proteomes" id="UP000295662"/>
    </source>
</evidence>
<keyword evidence="5 8" id="KW-1133">Transmembrane helix</keyword>
<keyword evidence="6" id="KW-0843">Virulence</keyword>
<feature type="transmembrane region" description="Helical" evidence="8">
    <location>
        <begin position="49"/>
        <end position="68"/>
    </location>
</feature>
<dbReference type="OrthoDB" id="9806440at2"/>
<sequence>MNQSFLLETTNQALILVLILSMPPIIVATVVGVLVSLIQALTQVQEQTLGFAVKLIVVTVVLLLTAGWTGAEMYKFTLHIFDTFPTLRR</sequence>
<gene>
    <name evidence="9" type="ORF">EI77_02741</name>
</gene>
<dbReference type="PIRSF" id="PIRSF004669">
    <property type="entry name" value="FliQ"/>
    <property type="match status" value="1"/>
</dbReference>
<comment type="subcellular location">
    <subcellularLocation>
        <location evidence="1">Cell membrane</location>
        <topology evidence="1">Multi-pass membrane protein</topology>
    </subcellularLocation>
</comment>
<dbReference type="EMBL" id="SOCA01000004">
    <property type="protein sequence ID" value="TDU70693.1"/>
    <property type="molecule type" value="Genomic_DNA"/>
</dbReference>
<keyword evidence="3" id="KW-1003">Cell membrane</keyword>
<reference evidence="9 10" key="1">
    <citation type="submission" date="2019-03" db="EMBL/GenBank/DDBJ databases">
        <title>Genomic Encyclopedia of Archaeal and Bacterial Type Strains, Phase II (KMG-II): from individual species to whole genera.</title>
        <authorList>
            <person name="Goeker M."/>
        </authorList>
    </citation>
    <scope>NUCLEOTIDE SEQUENCE [LARGE SCALE GENOMIC DNA]</scope>
    <source>
        <strain evidence="9 10">ATCC 25309</strain>
    </source>
</reference>
<evidence type="ECO:0000256" key="1">
    <source>
        <dbReference type="ARBA" id="ARBA00004651"/>
    </source>
</evidence>
<keyword evidence="4 8" id="KW-0812">Transmembrane</keyword>
<dbReference type="InterPro" id="IPR002191">
    <property type="entry name" value="Bac_export_3"/>
</dbReference>
<evidence type="ECO:0000256" key="5">
    <source>
        <dbReference type="ARBA" id="ARBA00022989"/>
    </source>
</evidence>
<evidence type="ECO:0000256" key="8">
    <source>
        <dbReference type="SAM" id="Phobius"/>
    </source>
</evidence>
<dbReference type="RefSeq" id="WP_133795789.1">
    <property type="nucleotide sequence ID" value="NZ_SOCA01000004.1"/>
</dbReference>
<evidence type="ECO:0000256" key="3">
    <source>
        <dbReference type="ARBA" id="ARBA00022475"/>
    </source>
</evidence>
<protein>
    <submittedName>
        <fullName evidence="9">Type III secretion protein S</fullName>
    </submittedName>
</protein>
<keyword evidence="10" id="KW-1185">Reference proteome</keyword>
<dbReference type="PRINTS" id="PR00952">
    <property type="entry name" value="TYPE3IMQPROT"/>
</dbReference>
<dbReference type="GO" id="GO:0009306">
    <property type="term" value="P:protein secretion"/>
    <property type="evidence" value="ECO:0007669"/>
    <property type="project" value="InterPro"/>
</dbReference>
<dbReference type="GO" id="GO:0005886">
    <property type="term" value="C:plasma membrane"/>
    <property type="evidence" value="ECO:0007669"/>
    <property type="project" value="UniProtKB-SubCell"/>
</dbReference>
<evidence type="ECO:0000256" key="7">
    <source>
        <dbReference type="ARBA" id="ARBA00023136"/>
    </source>
</evidence>